<gene>
    <name evidence="3" type="ORF">SAMN05660236_0187</name>
</gene>
<feature type="domain" description="D-glutamate N-acetyltransferase-like C-terminal" evidence="1">
    <location>
        <begin position="158"/>
        <end position="357"/>
    </location>
</feature>
<keyword evidence="4" id="KW-1185">Reference proteome</keyword>
<protein>
    <submittedName>
        <fullName evidence="3">Uncharacterized conserved protein, NAD-dependent epimerase/dehydratase family</fullName>
    </submittedName>
</protein>
<organism evidence="3 4">
    <name type="scientific">Ohtaekwangia koreensis</name>
    <dbReference type="NCBI Taxonomy" id="688867"/>
    <lineage>
        <taxon>Bacteria</taxon>
        <taxon>Pseudomonadati</taxon>
        <taxon>Bacteroidota</taxon>
        <taxon>Cytophagia</taxon>
        <taxon>Cytophagales</taxon>
        <taxon>Fulvivirgaceae</taxon>
        <taxon>Ohtaekwangia</taxon>
    </lineage>
</organism>
<dbReference type="SUPFAM" id="SSF52540">
    <property type="entry name" value="P-loop containing nucleoside triphosphate hydrolases"/>
    <property type="match status" value="1"/>
</dbReference>
<name>A0A1T5IMM9_9BACT</name>
<dbReference type="Pfam" id="PF07755">
    <property type="entry name" value="DUF1611"/>
    <property type="match status" value="1"/>
</dbReference>
<dbReference type="InterPro" id="IPR035086">
    <property type="entry name" value="DgcN-like_C"/>
</dbReference>
<dbReference type="InterPro" id="IPR035402">
    <property type="entry name" value="DgcN-like_N"/>
</dbReference>
<dbReference type="STRING" id="688867.SAMN05660236_0187"/>
<evidence type="ECO:0000259" key="1">
    <source>
        <dbReference type="Pfam" id="PF07755"/>
    </source>
</evidence>
<evidence type="ECO:0000313" key="3">
    <source>
        <dbReference type="EMBL" id="SKC40441.1"/>
    </source>
</evidence>
<evidence type="ECO:0000259" key="2">
    <source>
        <dbReference type="Pfam" id="PF17396"/>
    </source>
</evidence>
<dbReference type="EMBL" id="FUZU01000001">
    <property type="protein sequence ID" value="SKC40441.1"/>
    <property type="molecule type" value="Genomic_DNA"/>
</dbReference>
<dbReference type="Gene3D" id="3.40.50.300">
    <property type="entry name" value="P-loop containing nucleotide triphosphate hydrolases"/>
    <property type="match status" value="1"/>
</dbReference>
<accession>A0A1T5IMM9</accession>
<dbReference type="Gene3D" id="3.40.50.720">
    <property type="entry name" value="NAD(P)-binding Rossmann-like Domain"/>
    <property type="match status" value="1"/>
</dbReference>
<dbReference type="PIRSF" id="PIRSF026760">
    <property type="entry name" value="UCP026760"/>
    <property type="match status" value="1"/>
</dbReference>
<evidence type="ECO:0000313" key="4">
    <source>
        <dbReference type="Proteomes" id="UP000190961"/>
    </source>
</evidence>
<reference evidence="3 4" key="1">
    <citation type="submission" date="2017-02" db="EMBL/GenBank/DDBJ databases">
        <authorList>
            <person name="Peterson S.W."/>
        </authorList>
    </citation>
    <scope>NUCLEOTIDE SEQUENCE [LARGE SCALE GENOMIC DNA]</scope>
    <source>
        <strain evidence="3 4">DSM 25262</strain>
    </source>
</reference>
<sequence length="372" mass="40860">MREIPPLQKANINMAKSNAIVITGGFLDTGSTKTAHGLIRGTDRFNIVGVIDSKHPGKDAGEVLDGRKRNIPVYASLTDFMTTAPVKATHCVVGVATKGGVIPDSLRVVLKEALESGYNLVNGLHEYISDIPELAELARQKGLEIIDVRKPKKFKDLHFWTGKIKEVKCPKIAVLGTDCALGKRTTTRFLVEAMRKAGYKAEMIYTGQTGWMQGAKYGFVFDSTLNDFISGEMEHAVVTCYQEEKPDIIFIEGQSSLRNPSGPAGAEWIVSANADAVVLQHNPARKQYKDMEYYPAYIADPKDEIALIRIYGAPTVALTINTAKMSEQEARAYAREYETQLGIPAVLPLEDGVESLVPVFEELIKKSLAQVL</sequence>
<feature type="domain" description="D-glutamate N-acetyltransferase-like N-terminal" evidence="2">
    <location>
        <begin position="54"/>
        <end position="151"/>
    </location>
</feature>
<dbReference type="InterPro" id="IPR027417">
    <property type="entry name" value="P-loop_NTPase"/>
</dbReference>
<dbReference type="AlphaFoldDB" id="A0A1T5IMM9"/>
<dbReference type="PANTHER" id="PTHR40690:SF1">
    <property type="entry name" value="DUF1611 DOMAIN-CONTAINING PROTEIN"/>
    <property type="match status" value="1"/>
</dbReference>
<dbReference type="InterPro" id="IPR011669">
    <property type="entry name" value="DgcN-like"/>
</dbReference>
<dbReference type="Pfam" id="PF17396">
    <property type="entry name" value="DUF1611_N"/>
    <property type="match status" value="1"/>
</dbReference>
<dbReference type="PANTHER" id="PTHR40690">
    <property type="entry name" value="GLL3100 PROTEIN"/>
    <property type="match status" value="1"/>
</dbReference>
<dbReference type="Proteomes" id="UP000190961">
    <property type="component" value="Unassembled WGS sequence"/>
</dbReference>
<proteinExistence type="predicted"/>